<sequence length="175" mass="18542">MTGSTEGDRPRDSRSVAAPSRAAGTLAGIARHGIPKGPMETVETVTVSVDGGIQGDFRGAVKPGGRGRRQVTLIERIDWEAAMAEVGRNIAWQERRANLLVEGLDLPQADGVRLRIGATVLIEVTRECNPCERMEALAPGLRAALTPDWRGGACARVLQGGTIAVGDPIIIEDRA</sequence>
<comment type="caution">
    <text evidence="3">The sequence shown here is derived from an EMBL/GenBank/DDBJ whole genome shotgun (WGS) entry which is preliminary data.</text>
</comment>
<dbReference type="GO" id="GO:0030170">
    <property type="term" value="F:pyridoxal phosphate binding"/>
    <property type="evidence" value="ECO:0007669"/>
    <property type="project" value="InterPro"/>
</dbReference>
<dbReference type="PANTHER" id="PTHR36930">
    <property type="entry name" value="METAL-SULFUR CLUSTER BIOSYNTHESIS PROTEINS YUAD-RELATED"/>
    <property type="match status" value="1"/>
</dbReference>
<keyword evidence="4" id="KW-1185">Reference proteome</keyword>
<dbReference type="InterPro" id="IPR005302">
    <property type="entry name" value="MoCF_Sase_C"/>
</dbReference>
<dbReference type="SUPFAM" id="SSF50800">
    <property type="entry name" value="PK beta-barrel domain-like"/>
    <property type="match status" value="1"/>
</dbReference>
<protein>
    <submittedName>
        <fullName evidence="3">Molybdenum cofactor biosysynthesis protein</fullName>
    </submittedName>
</protein>
<evidence type="ECO:0000313" key="4">
    <source>
        <dbReference type="Proteomes" id="UP000623067"/>
    </source>
</evidence>
<feature type="domain" description="MOSC" evidence="2">
    <location>
        <begin position="39"/>
        <end position="172"/>
    </location>
</feature>
<evidence type="ECO:0000313" key="3">
    <source>
        <dbReference type="EMBL" id="GGB34327.1"/>
    </source>
</evidence>
<accession>A0A916T777</accession>
<dbReference type="PROSITE" id="PS51340">
    <property type="entry name" value="MOSC"/>
    <property type="match status" value="1"/>
</dbReference>
<dbReference type="Proteomes" id="UP000623067">
    <property type="component" value="Unassembled WGS sequence"/>
</dbReference>
<gene>
    <name evidence="3" type="ORF">GCM10011380_24720</name>
</gene>
<dbReference type="AlphaFoldDB" id="A0A916T777"/>
<organism evidence="3 4">
    <name type="scientific">Sphingomonas metalli</name>
    <dbReference type="NCBI Taxonomy" id="1779358"/>
    <lineage>
        <taxon>Bacteria</taxon>
        <taxon>Pseudomonadati</taxon>
        <taxon>Pseudomonadota</taxon>
        <taxon>Alphaproteobacteria</taxon>
        <taxon>Sphingomonadales</taxon>
        <taxon>Sphingomonadaceae</taxon>
        <taxon>Sphingomonas</taxon>
    </lineage>
</organism>
<reference evidence="3" key="1">
    <citation type="journal article" date="2014" name="Int. J. Syst. Evol. Microbiol.">
        <title>Complete genome sequence of Corynebacterium casei LMG S-19264T (=DSM 44701T), isolated from a smear-ripened cheese.</title>
        <authorList>
            <consortium name="US DOE Joint Genome Institute (JGI-PGF)"/>
            <person name="Walter F."/>
            <person name="Albersmeier A."/>
            <person name="Kalinowski J."/>
            <person name="Ruckert C."/>
        </authorList>
    </citation>
    <scope>NUCLEOTIDE SEQUENCE</scope>
    <source>
        <strain evidence="3">CGMCC 1.15330</strain>
    </source>
</reference>
<reference evidence="3" key="2">
    <citation type="submission" date="2020-09" db="EMBL/GenBank/DDBJ databases">
        <authorList>
            <person name="Sun Q."/>
            <person name="Zhou Y."/>
        </authorList>
    </citation>
    <scope>NUCLEOTIDE SEQUENCE</scope>
    <source>
        <strain evidence="3">CGMCC 1.15330</strain>
    </source>
</reference>
<dbReference type="PANTHER" id="PTHR36930:SF1">
    <property type="entry name" value="MOSC DOMAIN-CONTAINING PROTEIN"/>
    <property type="match status" value="1"/>
</dbReference>
<dbReference type="Pfam" id="PF03473">
    <property type="entry name" value="MOSC"/>
    <property type="match status" value="1"/>
</dbReference>
<dbReference type="Gene3D" id="2.40.33.20">
    <property type="entry name" value="PK beta-barrel domain-like"/>
    <property type="match status" value="1"/>
</dbReference>
<dbReference type="InterPro" id="IPR052716">
    <property type="entry name" value="MOSC_domain"/>
</dbReference>
<feature type="region of interest" description="Disordered" evidence="1">
    <location>
        <begin position="1"/>
        <end position="22"/>
    </location>
</feature>
<dbReference type="GO" id="GO:0030151">
    <property type="term" value="F:molybdenum ion binding"/>
    <property type="evidence" value="ECO:0007669"/>
    <property type="project" value="InterPro"/>
</dbReference>
<name>A0A916T777_9SPHN</name>
<feature type="compositionally biased region" description="Basic and acidic residues" evidence="1">
    <location>
        <begin position="1"/>
        <end position="14"/>
    </location>
</feature>
<dbReference type="InterPro" id="IPR011037">
    <property type="entry name" value="Pyrv_Knase-like_insert_dom_sf"/>
</dbReference>
<dbReference type="EMBL" id="BMIH01000003">
    <property type="protein sequence ID" value="GGB34327.1"/>
    <property type="molecule type" value="Genomic_DNA"/>
</dbReference>
<dbReference type="GO" id="GO:0003824">
    <property type="term" value="F:catalytic activity"/>
    <property type="evidence" value="ECO:0007669"/>
    <property type="project" value="InterPro"/>
</dbReference>
<evidence type="ECO:0000256" key="1">
    <source>
        <dbReference type="SAM" id="MobiDB-lite"/>
    </source>
</evidence>
<proteinExistence type="predicted"/>
<evidence type="ECO:0000259" key="2">
    <source>
        <dbReference type="PROSITE" id="PS51340"/>
    </source>
</evidence>